<sequence length="120" mass="13324">MVIKSNITVLYHFWKISRLDKVHPSTSQLSAAFRIVQKQYSHRALFIREGFLALSQVLFNGAIAQIDSGSFTGASSFQHVVLPVRNFPSGMGNGPKADVVEKLFLSTPLKLCNDYMSMCA</sequence>
<accession>A0A368H9G7</accession>
<dbReference type="Proteomes" id="UP000252519">
    <property type="component" value="Unassembled WGS sequence"/>
</dbReference>
<protein>
    <submittedName>
        <fullName evidence="1">Uncharacterized protein</fullName>
    </submittedName>
</protein>
<name>A0A368H9G7_ANCCA</name>
<gene>
    <name evidence="1" type="ORF">ANCCAN_01777</name>
</gene>
<comment type="caution">
    <text evidence="1">The sequence shown here is derived from an EMBL/GenBank/DDBJ whole genome shotgun (WGS) entry which is preliminary data.</text>
</comment>
<dbReference type="AlphaFoldDB" id="A0A368H9G7"/>
<reference evidence="1 2" key="1">
    <citation type="submission" date="2014-10" db="EMBL/GenBank/DDBJ databases">
        <title>Draft genome of the hookworm Ancylostoma caninum.</title>
        <authorList>
            <person name="Mitreva M."/>
        </authorList>
    </citation>
    <scope>NUCLEOTIDE SEQUENCE [LARGE SCALE GENOMIC DNA]</scope>
    <source>
        <strain evidence="1 2">Baltimore</strain>
    </source>
</reference>
<organism evidence="1 2">
    <name type="scientific">Ancylostoma caninum</name>
    <name type="common">Dog hookworm</name>
    <dbReference type="NCBI Taxonomy" id="29170"/>
    <lineage>
        <taxon>Eukaryota</taxon>
        <taxon>Metazoa</taxon>
        <taxon>Ecdysozoa</taxon>
        <taxon>Nematoda</taxon>
        <taxon>Chromadorea</taxon>
        <taxon>Rhabditida</taxon>
        <taxon>Rhabditina</taxon>
        <taxon>Rhabditomorpha</taxon>
        <taxon>Strongyloidea</taxon>
        <taxon>Ancylostomatidae</taxon>
        <taxon>Ancylostomatinae</taxon>
        <taxon>Ancylostoma</taxon>
    </lineage>
</organism>
<proteinExistence type="predicted"/>
<keyword evidence="2" id="KW-1185">Reference proteome</keyword>
<evidence type="ECO:0000313" key="2">
    <source>
        <dbReference type="Proteomes" id="UP000252519"/>
    </source>
</evidence>
<evidence type="ECO:0000313" key="1">
    <source>
        <dbReference type="EMBL" id="RCN51990.1"/>
    </source>
</evidence>
<dbReference type="EMBL" id="JOJR01000009">
    <property type="protein sequence ID" value="RCN51990.1"/>
    <property type="molecule type" value="Genomic_DNA"/>
</dbReference>